<dbReference type="InterPro" id="IPR036860">
    <property type="entry name" value="SH2_dom_sf"/>
</dbReference>
<reference evidence="9" key="1">
    <citation type="submission" date="2025-08" db="UniProtKB">
        <authorList>
            <consortium name="Ensembl"/>
        </authorList>
    </citation>
    <scope>IDENTIFICATION</scope>
</reference>
<dbReference type="Gene3D" id="2.30.30.40">
    <property type="entry name" value="SH3 Domains"/>
    <property type="match status" value="1"/>
</dbReference>
<dbReference type="PANTHER" id="PTHR46037">
    <property type="entry name" value="PROTEIN ENHANCER OF SEVENLESS 2B"/>
    <property type="match status" value="1"/>
</dbReference>
<protein>
    <submittedName>
        <fullName evidence="9">Src like adaptor 1a</fullName>
    </submittedName>
</protein>
<dbReference type="PROSITE" id="PS50001">
    <property type="entry name" value="SH2"/>
    <property type="match status" value="1"/>
</dbReference>
<keyword evidence="10" id="KW-1185">Reference proteome</keyword>
<dbReference type="SMART" id="SM00252">
    <property type="entry name" value="SH2"/>
    <property type="match status" value="1"/>
</dbReference>
<evidence type="ECO:0000256" key="2">
    <source>
        <dbReference type="ARBA" id="ARBA00022999"/>
    </source>
</evidence>
<keyword evidence="3" id="KW-0449">Lipoprotein</keyword>
<evidence type="ECO:0000256" key="4">
    <source>
        <dbReference type="PROSITE-ProRule" id="PRU00191"/>
    </source>
</evidence>
<evidence type="ECO:0000256" key="3">
    <source>
        <dbReference type="ARBA" id="ARBA00023288"/>
    </source>
</evidence>
<dbReference type="PROSITE" id="PS50002">
    <property type="entry name" value="SH3"/>
    <property type="match status" value="1"/>
</dbReference>
<dbReference type="AlphaFoldDB" id="A0A3Q2YYE8"/>
<dbReference type="PRINTS" id="PR00401">
    <property type="entry name" value="SH2DOMAIN"/>
</dbReference>
<dbReference type="InterPro" id="IPR000980">
    <property type="entry name" value="SH2"/>
</dbReference>
<dbReference type="Gene3D" id="3.30.505.10">
    <property type="entry name" value="SH2 domain"/>
    <property type="match status" value="1"/>
</dbReference>
<reference evidence="9" key="2">
    <citation type="submission" date="2025-09" db="UniProtKB">
        <authorList>
            <consortium name="Ensembl"/>
        </authorList>
    </citation>
    <scope>IDENTIFICATION</scope>
</reference>
<feature type="domain" description="SH3" evidence="8">
    <location>
        <begin position="24"/>
        <end position="84"/>
    </location>
</feature>
<dbReference type="Pfam" id="PF00017">
    <property type="entry name" value="SH2"/>
    <property type="match status" value="1"/>
</dbReference>
<dbReference type="OMA" id="ETTNGFY"/>
<dbReference type="InterPro" id="IPR036028">
    <property type="entry name" value="SH3-like_dom_sf"/>
</dbReference>
<accession>A0A3Q2YYE8</accession>
<dbReference type="STRING" id="109280.ENSHCOP00000024175"/>
<dbReference type="SUPFAM" id="SSF55550">
    <property type="entry name" value="SH2 domain"/>
    <property type="match status" value="1"/>
</dbReference>
<evidence type="ECO:0000259" key="7">
    <source>
        <dbReference type="PROSITE" id="PS50001"/>
    </source>
</evidence>
<proteinExistence type="predicted"/>
<evidence type="ECO:0000256" key="1">
    <source>
        <dbReference type="ARBA" id="ARBA00022443"/>
    </source>
</evidence>
<sequence>MGNVMRGMSAWNKPDGIDSSSLGKEEDMVVVLADYPPPDVSEPIFRIGEKLGIVAQQGYWWKVRSLQTGKENYIPGIHVGKVYHGWLFEGVTRQKAEELLLLPGNRVGSFLVRESSTEQGAYVLSIKHSVIRHYRICRLDNSWYYISPGLTFQCLEDMINHYSEFADGLCCVLTSPSQSNRTAPPTAVPSVVMRRHVDGKKKDRPQVTSMGGQNDNMLSYGVRSSIAAYLSFSECEEAQSMRQESRQKKSKSFYVLPEN</sequence>
<feature type="region of interest" description="Disordered" evidence="6">
    <location>
        <begin position="240"/>
        <end position="259"/>
    </location>
</feature>
<dbReference type="InterPro" id="IPR001452">
    <property type="entry name" value="SH3_domain"/>
</dbReference>
<dbReference type="Ensembl" id="ENSHCOT00000017164.1">
    <property type="protein sequence ID" value="ENSHCOP00000024175.1"/>
    <property type="gene ID" value="ENSHCOG00000013306.1"/>
</dbReference>
<keyword evidence="1 5" id="KW-0728">SH3 domain</keyword>
<evidence type="ECO:0000313" key="9">
    <source>
        <dbReference type="Ensembl" id="ENSHCOP00000024175.1"/>
    </source>
</evidence>
<dbReference type="SUPFAM" id="SSF50044">
    <property type="entry name" value="SH3-domain"/>
    <property type="match status" value="1"/>
</dbReference>
<dbReference type="InterPro" id="IPR043539">
    <property type="entry name" value="Grb2-like"/>
</dbReference>
<dbReference type="Proteomes" id="UP000264820">
    <property type="component" value="Unplaced"/>
</dbReference>
<evidence type="ECO:0000256" key="5">
    <source>
        <dbReference type="PROSITE-ProRule" id="PRU00192"/>
    </source>
</evidence>
<evidence type="ECO:0000313" key="10">
    <source>
        <dbReference type="Proteomes" id="UP000264820"/>
    </source>
</evidence>
<organism evidence="9 10">
    <name type="scientific">Hippocampus comes</name>
    <name type="common">Tiger tail seahorse</name>
    <dbReference type="NCBI Taxonomy" id="109280"/>
    <lineage>
        <taxon>Eukaryota</taxon>
        <taxon>Metazoa</taxon>
        <taxon>Chordata</taxon>
        <taxon>Craniata</taxon>
        <taxon>Vertebrata</taxon>
        <taxon>Euteleostomi</taxon>
        <taxon>Actinopterygii</taxon>
        <taxon>Neopterygii</taxon>
        <taxon>Teleostei</taxon>
        <taxon>Neoteleostei</taxon>
        <taxon>Acanthomorphata</taxon>
        <taxon>Syngnathiaria</taxon>
        <taxon>Syngnathiformes</taxon>
        <taxon>Syngnathoidei</taxon>
        <taxon>Syngnathidae</taxon>
        <taxon>Hippocampus</taxon>
    </lineage>
</organism>
<name>A0A3Q2YYE8_HIPCM</name>
<dbReference type="GeneTree" id="ENSGT00940000159104"/>
<evidence type="ECO:0000256" key="6">
    <source>
        <dbReference type="SAM" id="MobiDB-lite"/>
    </source>
</evidence>
<evidence type="ECO:0000259" key="8">
    <source>
        <dbReference type="PROSITE" id="PS50002"/>
    </source>
</evidence>
<feature type="domain" description="SH2" evidence="7">
    <location>
        <begin position="86"/>
        <end position="177"/>
    </location>
</feature>
<keyword evidence="2 4" id="KW-0727">SH2 domain</keyword>
<dbReference type="SMART" id="SM00326">
    <property type="entry name" value="SH3"/>
    <property type="match status" value="1"/>
</dbReference>
<dbReference type="FunFam" id="3.30.505.10:FF:000039">
    <property type="entry name" value="src-like-adapter isoform X1"/>
    <property type="match status" value="1"/>
</dbReference>